<name>A0A1A8Z9X0_9ACTN</name>
<dbReference type="AlphaFoldDB" id="A0A1A8Z9X0"/>
<organism evidence="2 3">
    <name type="scientific">Micromonospora narathiwatensis</name>
    <dbReference type="NCBI Taxonomy" id="299146"/>
    <lineage>
        <taxon>Bacteria</taxon>
        <taxon>Bacillati</taxon>
        <taxon>Actinomycetota</taxon>
        <taxon>Actinomycetes</taxon>
        <taxon>Micromonosporales</taxon>
        <taxon>Micromonosporaceae</taxon>
        <taxon>Micromonospora</taxon>
    </lineage>
</organism>
<dbReference type="EMBL" id="LT594324">
    <property type="protein sequence ID" value="SBT40762.1"/>
    <property type="molecule type" value="Genomic_DNA"/>
</dbReference>
<feature type="region of interest" description="Disordered" evidence="1">
    <location>
        <begin position="1"/>
        <end position="45"/>
    </location>
</feature>
<evidence type="ECO:0000313" key="3">
    <source>
        <dbReference type="Proteomes" id="UP000198765"/>
    </source>
</evidence>
<proteinExistence type="predicted"/>
<evidence type="ECO:0000256" key="1">
    <source>
        <dbReference type="SAM" id="MobiDB-lite"/>
    </source>
</evidence>
<dbReference type="RefSeq" id="WP_091192004.1">
    <property type="nucleotide sequence ID" value="NZ_LT594324.1"/>
</dbReference>
<accession>A0A1A8Z9X0</accession>
<reference evidence="2 3" key="1">
    <citation type="submission" date="2016-06" db="EMBL/GenBank/DDBJ databases">
        <authorList>
            <person name="Kjaerup R.B."/>
            <person name="Dalgaard T.S."/>
            <person name="Juul-Madsen H.R."/>
        </authorList>
    </citation>
    <scope>NUCLEOTIDE SEQUENCE [LARGE SCALE GENOMIC DNA]</scope>
    <source>
        <strain evidence="2 3">DSM 45248</strain>
    </source>
</reference>
<dbReference type="Proteomes" id="UP000198765">
    <property type="component" value="Chromosome I"/>
</dbReference>
<keyword evidence="3" id="KW-1185">Reference proteome</keyword>
<dbReference type="OrthoDB" id="3360002at2"/>
<gene>
    <name evidence="2" type="ORF">GA0070621_1051</name>
</gene>
<dbReference type="PATRIC" id="fig|299146.4.peg.1084"/>
<feature type="compositionally biased region" description="Polar residues" evidence="1">
    <location>
        <begin position="23"/>
        <end position="39"/>
    </location>
</feature>
<sequence>MEIRNIGGRPHTDIAGAAELTGRSEQTVRLKTSPKQRAQGSGWPASVKQDKKAWFPIDELEHVRDVLLPQIVEASRARVHHVDLNGDPEELISATEFREILTITQGGWDKYVGMSKAAWDCGEDGYLPLPDREEPAPVQGSTRYWKRRRVQEWINTRSGKVLSAAPPDSPTAVS</sequence>
<protein>
    <submittedName>
        <fullName evidence="2">Uncharacterized protein</fullName>
    </submittedName>
</protein>
<evidence type="ECO:0000313" key="2">
    <source>
        <dbReference type="EMBL" id="SBT40762.1"/>
    </source>
</evidence>